<comment type="caution">
    <text evidence="3">The sequence shown here is derived from an EMBL/GenBank/DDBJ whole genome shotgun (WGS) entry which is preliminary data.</text>
</comment>
<sequence length="582" mass="65318">MSRILMPLKSTALAFVLYVEAFRGILSSSANSVPENYGYISTESVGSYANPNLTWTGNVPNITLRFKLDFQNAITGSIAPAVKVQMKTFTATLALKYCMCDVQPNRTKFNRYLLSCSKLKIDNRSCSHFEVNLTIRNPEIELDNTSVVFNISSPSSSTWQTKISRPVFIKNCPLEFNNKKVTHSRPTPTSKFRFQEKIPVECIEGVMFYGNDSYFKGLAFPPVYQTCGPYARFDGPELACWQGQKVNLSQAATHVRLRDSPAVFLCYNENPSFVSTVTLHVGHHKSVDHSTIAWINVSLPWQHDVHIHSSCTQHFLNGTTSQKNVWIEILNHSPRIASQVMTFHIQEGSFEFIRIPFTVFPPINRSNVHITKAGKTFTSFILERRHKNIEIVIMKFESVKATDFGNYTIEINDPMYDASVKAEVLLVRHSSTPGSVVGGIVAGSVIFVLILLGSTLFVMFKRKRLLYSSTSDGSIEHLSPAPTSYNDDVFLPDGNNHEYEMVDTSKAETQTTSFTNAMATMAPEDEEGYMTPAQLGVGHNYLAVDDDEKLEKISNNTDVSYVNTLDADESHYVNLSFQFQQT</sequence>
<feature type="transmembrane region" description="Helical" evidence="1">
    <location>
        <begin position="436"/>
        <end position="460"/>
    </location>
</feature>
<reference evidence="3 4" key="1">
    <citation type="submission" date="2024-02" db="EMBL/GenBank/DDBJ databases">
        <authorList>
            <person name="Daric V."/>
            <person name="Darras S."/>
        </authorList>
    </citation>
    <scope>NUCLEOTIDE SEQUENCE [LARGE SCALE GENOMIC DNA]</scope>
</reference>
<evidence type="ECO:0000256" key="2">
    <source>
        <dbReference type="SAM" id="SignalP"/>
    </source>
</evidence>
<keyword evidence="4" id="KW-1185">Reference proteome</keyword>
<keyword evidence="2" id="KW-0732">Signal</keyword>
<organism evidence="3 4">
    <name type="scientific">Clavelina lepadiformis</name>
    <name type="common">Light-bulb sea squirt</name>
    <name type="synonym">Ascidia lepadiformis</name>
    <dbReference type="NCBI Taxonomy" id="159417"/>
    <lineage>
        <taxon>Eukaryota</taxon>
        <taxon>Metazoa</taxon>
        <taxon>Chordata</taxon>
        <taxon>Tunicata</taxon>
        <taxon>Ascidiacea</taxon>
        <taxon>Aplousobranchia</taxon>
        <taxon>Clavelinidae</taxon>
        <taxon>Clavelina</taxon>
    </lineage>
</organism>
<proteinExistence type="predicted"/>
<accession>A0ABP0F2A2</accession>
<evidence type="ECO:0008006" key="5">
    <source>
        <dbReference type="Google" id="ProtNLM"/>
    </source>
</evidence>
<evidence type="ECO:0000313" key="3">
    <source>
        <dbReference type="EMBL" id="CAK8672570.1"/>
    </source>
</evidence>
<gene>
    <name evidence="3" type="ORF">CVLEPA_LOCUS2280</name>
</gene>
<protein>
    <recommendedName>
        <fullName evidence="5">CUB domain-containing protein</fullName>
    </recommendedName>
</protein>
<dbReference type="EMBL" id="CAWYQH010000001">
    <property type="protein sequence ID" value="CAK8672570.1"/>
    <property type="molecule type" value="Genomic_DNA"/>
</dbReference>
<feature type="chain" id="PRO_5045986347" description="CUB domain-containing protein" evidence="2">
    <location>
        <begin position="22"/>
        <end position="582"/>
    </location>
</feature>
<keyword evidence="1" id="KW-0812">Transmembrane</keyword>
<keyword evidence="1" id="KW-1133">Transmembrane helix</keyword>
<evidence type="ECO:0000256" key="1">
    <source>
        <dbReference type="SAM" id="Phobius"/>
    </source>
</evidence>
<dbReference type="Proteomes" id="UP001642483">
    <property type="component" value="Unassembled WGS sequence"/>
</dbReference>
<evidence type="ECO:0000313" key="4">
    <source>
        <dbReference type="Proteomes" id="UP001642483"/>
    </source>
</evidence>
<feature type="signal peptide" evidence="2">
    <location>
        <begin position="1"/>
        <end position="21"/>
    </location>
</feature>
<name>A0ABP0F2A2_CLALP</name>
<keyword evidence="1" id="KW-0472">Membrane</keyword>